<keyword evidence="1" id="KW-1133">Transmembrane helix</keyword>
<accession>A0A368VUX8</accession>
<protein>
    <submittedName>
        <fullName evidence="3">YrhK-like protein</fullName>
    </submittedName>
</protein>
<feature type="domain" description="YrhK" evidence="2">
    <location>
        <begin position="15"/>
        <end position="69"/>
    </location>
</feature>
<keyword evidence="4" id="KW-1185">Reference proteome</keyword>
<keyword evidence="1" id="KW-0472">Membrane</keyword>
<organism evidence="3 4">
    <name type="scientific">Halopolyspora algeriensis</name>
    <dbReference type="NCBI Taxonomy" id="1500506"/>
    <lineage>
        <taxon>Bacteria</taxon>
        <taxon>Bacillati</taxon>
        <taxon>Actinomycetota</taxon>
        <taxon>Actinomycetes</taxon>
        <taxon>Actinomycetes incertae sedis</taxon>
        <taxon>Halopolyspora</taxon>
    </lineage>
</organism>
<comment type="caution">
    <text evidence="3">The sequence shown here is derived from an EMBL/GenBank/DDBJ whole genome shotgun (WGS) entry which is preliminary data.</text>
</comment>
<name>A0A368VUX8_9ACTN</name>
<gene>
    <name evidence="3" type="ORF">DFQ14_10537</name>
</gene>
<evidence type="ECO:0000259" key="2">
    <source>
        <dbReference type="Pfam" id="PF14145"/>
    </source>
</evidence>
<feature type="transmembrane region" description="Helical" evidence="1">
    <location>
        <begin position="45"/>
        <end position="68"/>
    </location>
</feature>
<proteinExistence type="predicted"/>
<sequence>MAMKAARFQRLATDFQWVHQGIGIFGSLTFFIGSIFFLWKDPLQLVGVWLFIIGSLGMLIGNVGAFIVKYGRHQLDL</sequence>
<keyword evidence="1" id="KW-0812">Transmembrane</keyword>
<dbReference type="Proteomes" id="UP000253495">
    <property type="component" value="Unassembled WGS sequence"/>
</dbReference>
<evidence type="ECO:0000313" key="3">
    <source>
        <dbReference type="EMBL" id="RCW43896.1"/>
    </source>
</evidence>
<dbReference type="Pfam" id="PF14145">
    <property type="entry name" value="YrhK"/>
    <property type="match status" value="1"/>
</dbReference>
<dbReference type="InterPro" id="IPR025424">
    <property type="entry name" value="YrhK_domain"/>
</dbReference>
<dbReference type="EMBL" id="QPJC01000005">
    <property type="protein sequence ID" value="RCW43896.1"/>
    <property type="molecule type" value="Genomic_DNA"/>
</dbReference>
<reference evidence="3 4" key="1">
    <citation type="submission" date="2018-07" db="EMBL/GenBank/DDBJ databases">
        <title>Genomic Encyclopedia of Type Strains, Phase III (KMG-III): the genomes of soil and plant-associated and newly described type strains.</title>
        <authorList>
            <person name="Whitman W."/>
        </authorList>
    </citation>
    <scope>NUCLEOTIDE SEQUENCE [LARGE SCALE GENOMIC DNA]</scope>
    <source>
        <strain evidence="3 4">CECT 8575</strain>
    </source>
</reference>
<feature type="transmembrane region" description="Helical" evidence="1">
    <location>
        <begin position="21"/>
        <end position="39"/>
    </location>
</feature>
<dbReference type="AlphaFoldDB" id="A0A368VUX8"/>
<evidence type="ECO:0000256" key="1">
    <source>
        <dbReference type="SAM" id="Phobius"/>
    </source>
</evidence>
<dbReference type="RefSeq" id="WP_246195595.1">
    <property type="nucleotide sequence ID" value="NZ_QPJC01000005.1"/>
</dbReference>
<evidence type="ECO:0000313" key="4">
    <source>
        <dbReference type="Proteomes" id="UP000253495"/>
    </source>
</evidence>